<comment type="caution">
    <text evidence="2">The sequence shown here is derived from an EMBL/GenBank/DDBJ whole genome shotgun (WGS) entry which is preliminary data.</text>
</comment>
<name>A0ABR8V966_9BACT</name>
<dbReference type="EMBL" id="JACSPQ010000001">
    <property type="protein sequence ID" value="MBD8001302.1"/>
    <property type="molecule type" value="Genomic_DNA"/>
</dbReference>
<protein>
    <submittedName>
        <fullName evidence="2">Uncharacterized protein</fullName>
    </submittedName>
</protein>
<proteinExistence type="predicted"/>
<dbReference type="RefSeq" id="WP_178256989.1">
    <property type="nucleotide sequence ID" value="NZ_JACSPQ010000001.1"/>
</dbReference>
<gene>
    <name evidence="2" type="ORF">H9626_03600</name>
</gene>
<organism evidence="2 3">
    <name type="scientific">Phocaeicola faecium</name>
    <dbReference type="NCBI Taxonomy" id="2762213"/>
    <lineage>
        <taxon>Bacteria</taxon>
        <taxon>Pseudomonadati</taxon>
        <taxon>Bacteroidota</taxon>
        <taxon>Bacteroidia</taxon>
        <taxon>Bacteroidales</taxon>
        <taxon>Bacteroidaceae</taxon>
        <taxon>Phocaeicola</taxon>
    </lineage>
</organism>
<dbReference type="Proteomes" id="UP000616346">
    <property type="component" value="Unassembled WGS sequence"/>
</dbReference>
<sequence length="128" mass="14826">MAKKQTDLLPFCEVSKEQLEAWMSTVHLFFDKMYKTADIPKARVISATGCHERTLYAKRHNYKFETMARLVFFLTQAMNFTLNLNALLQAVIHCCREGKDLVIQPADPDAPLEPGQEKILAQKRKRKR</sequence>
<accession>A0ABR8V966</accession>
<feature type="region of interest" description="Disordered" evidence="1">
    <location>
        <begin position="105"/>
        <end position="128"/>
    </location>
</feature>
<evidence type="ECO:0000256" key="1">
    <source>
        <dbReference type="SAM" id="MobiDB-lite"/>
    </source>
</evidence>
<evidence type="ECO:0000313" key="2">
    <source>
        <dbReference type="EMBL" id="MBD8001302.1"/>
    </source>
</evidence>
<keyword evidence="3" id="KW-1185">Reference proteome</keyword>
<evidence type="ECO:0000313" key="3">
    <source>
        <dbReference type="Proteomes" id="UP000616346"/>
    </source>
</evidence>
<reference evidence="2 3" key="1">
    <citation type="submission" date="2020-08" db="EMBL/GenBank/DDBJ databases">
        <title>A Genomic Blueprint of the Chicken Gut Microbiome.</title>
        <authorList>
            <person name="Gilroy R."/>
            <person name="Ravi A."/>
            <person name="Getino M."/>
            <person name="Pursley I."/>
            <person name="Horton D.L."/>
            <person name="Alikhan N.-F."/>
            <person name="Baker D."/>
            <person name="Gharbi K."/>
            <person name="Hall N."/>
            <person name="Watson M."/>
            <person name="Adriaenssens E.M."/>
            <person name="Foster-Nyarko E."/>
            <person name="Jarju S."/>
            <person name="Secka A."/>
            <person name="Antonio M."/>
            <person name="Oren A."/>
            <person name="Chaudhuri R."/>
            <person name="La Ragione R.M."/>
            <person name="Hildebrand F."/>
            <person name="Pallen M.J."/>
        </authorList>
    </citation>
    <scope>NUCLEOTIDE SEQUENCE [LARGE SCALE GENOMIC DNA]</scope>
    <source>
        <strain evidence="2 3">Sa1YUN3</strain>
    </source>
</reference>